<protein>
    <submittedName>
        <fullName evidence="1">Uncharacterized protein</fullName>
    </submittedName>
</protein>
<evidence type="ECO:0000313" key="2">
    <source>
        <dbReference type="Proteomes" id="UP000294847"/>
    </source>
</evidence>
<dbReference type="AlphaFoldDB" id="A0A4P7NTV1"/>
<evidence type="ECO:0000313" key="1">
    <source>
        <dbReference type="EMBL" id="QBZ65860.1"/>
    </source>
</evidence>
<proteinExistence type="predicted"/>
<dbReference type="EMBL" id="CP034210">
    <property type="protein sequence ID" value="QBZ65860.1"/>
    <property type="molecule type" value="Genomic_DNA"/>
</dbReference>
<name>A0A4P7NTV1_PYROR</name>
<organism evidence="1 2">
    <name type="scientific">Pyricularia oryzae</name>
    <name type="common">Rice blast fungus</name>
    <name type="synonym">Magnaporthe oryzae</name>
    <dbReference type="NCBI Taxonomy" id="318829"/>
    <lineage>
        <taxon>Eukaryota</taxon>
        <taxon>Fungi</taxon>
        <taxon>Dikarya</taxon>
        <taxon>Ascomycota</taxon>
        <taxon>Pezizomycotina</taxon>
        <taxon>Sordariomycetes</taxon>
        <taxon>Sordariomycetidae</taxon>
        <taxon>Magnaporthales</taxon>
        <taxon>Pyriculariaceae</taxon>
        <taxon>Pyricularia</taxon>
    </lineage>
</organism>
<gene>
    <name evidence="1" type="ORF">PoMZ_12827</name>
</gene>
<reference evidence="1 2" key="1">
    <citation type="journal article" date="2019" name="Mol. Biol. Evol.">
        <title>Blast fungal genomes show frequent chromosomal changes, gene gains and losses, and effector gene turnover.</title>
        <authorList>
            <person name="Gomez Luciano L.B."/>
            <person name="Jason Tsai I."/>
            <person name="Chuma I."/>
            <person name="Tosa Y."/>
            <person name="Chen Y.H."/>
            <person name="Li J.Y."/>
            <person name="Li M.Y."/>
            <person name="Jade Lu M.Y."/>
            <person name="Nakayashiki H."/>
            <person name="Li W.H."/>
        </authorList>
    </citation>
    <scope>NUCLEOTIDE SEQUENCE [LARGE SCALE GENOMIC DNA]</scope>
    <source>
        <strain evidence="1">MZ5-1-6</strain>
    </source>
</reference>
<accession>A0A4P7NTV1</accession>
<dbReference type="Proteomes" id="UP000294847">
    <property type="component" value="Chromosome 7"/>
</dbReference>
<sequence length="113" mass="13042">MHMAARVLKLHDMWVPLPGSSTKKTLLSTIRNLSFLEFRLVKSRQVLGYLKYPENLSLENRAARLYVTSLRIKGKTADISTESVPSFLCFYILHRPHSVPPYVSDMRSAYDDR</sequence>